<reference evidence="1 2" key="1">
    <citation type="journal article" date="2007" name="Proc. Natl. Acad. Sci. U.S.A.">
        <title>The genome of Syntrophus aciditrophicus: life at the thermodynamic limit of microbial growth.</title>
        <authorList>
            <person name="McInerney M.J."/>
            <person name="Rohlin L."/>
            <person name="Mouttaki H."/>
            <person name="Kim U."/>
            <person name="Krupp R.S."/>
            <person name="Rios-Hernandez L."/>
            <person name="Sieber J."/>
            <person name="Struchtemeyer C.G."/>
            <person name="Bhattacharyya A."/>
            <person name="Campbell J.W."/>
            <person name="Gunsalus R.P."/>
        </authorList>
    </citation>
    <scope>NUCLEOTIDE SEQUENCE [LARGE SCALE GENOMIC DNA]</scope>
    <source>
        <strain evidence="1 2">SB</strain>
    </source>
</reference>
<dbReference type="PIRSF" id="PIRSF006421">
    <property type="entry name" value="UCP006421"/>
    <property type="match status" value="1"/>
</dbReference>
<proteinExistence type="predicted"/>
<dbReference type="EMBL" id="CP000252">
    <property type="protein sequence ID" value="ABC77492.1"/>
    <property type="molecule type" value="Genomic_DNA"/>
</dbReference>
<dbReference type="InterPro" id="IPR003374">
    <property type="entry name" value="ApbE-like_sf"/>
</dbReference>
<gene>
    <name evidence="1" type="ORF">SYN_00895</name>
</gene>
<accession>Q2LTT2</accession>
<protein>
    <submittedName>
        <fullName evidence="1">Hypothetical cytosolic protein</fullName>
    </submittedName>
</protein>
<dbReference type="STRING" id="56780.SYN_00895"/>
<dbReference type="eggNOG" id="COG2122">
    <property type="taxonomic scope" value="Bacteria"/>
</dbReference>
<name>Q2LTT2_SYNAS</name>
<dbReference type="AlphaFoldDB" id="Q2LTT2"/>
<organism evidence="1 2">
    <name type="scientific">Syntrophus aciditrophicus (strain SB)</name>
    <dbReference type="NCBI Taxonomy" id="56780"/>
    <lineage>
        <taxon>Bacteria</taxon>
        <taxon>Pseudomonadati</taxon>
        <taxon>Thermodesulfobacteriota</taxon>
        <taxon>Syntrophia</taxon>
        <taxon>Syntrophales</taxon>
        <taxon>Syntrophaceae</taxon>
        <taxon>Syntrophus</taxon>
    </lineage>
</organism>
<dbReference type="HOGENOM" id="CLU_074757_1_0_7"/>
<dbReference type="KEGG" id="sat:SYN_00895"/>
<dbReference type="InParanoid" id="Q2LTT2"/>
<dbReference type="InterPro" id="IPR007183">
    <property type="entry name" value="UPF0280"/>
</dbReference>
<dbReference type="SUPFAM" id="SSF143631">
    <property type="entry name" value="ApbE-like"/>
    <property type="match status" value="1"/>
</dbReference>
<evidence type="ECO:0000313" key="1">
    <source>
        <dbReference type="EMBL" id="ABC77492.1"/>
    </source>
</evidence>
<dbReference type="Gene3D" id="3.10.520.10">
    <property type="entry name" value="ApbE-like domains"/>
    <property type="match status" value="1"/>
</dbReference>
<dbReference type="NCBIfam" id="NF003323">
    <property type="entry name" value="PRK04334.1-3"/>
    <property type="match status" value="1"/>
</dbReference>
<dbReference type="OrthoDB" id="9787842at2"/>
<dbReference type="Proteomes" id="UP000001933">
    <property type="component" value="Chromosome"/>
</dbReference>
<sequence>MKYIERTYRNQISCKFLTSFHVCEEQTDLFIQADQDLTNNAAASVHHYRTHLKYYMQSHPEFVTSFRPLPEDDLAPPIVKAMLKASRYAGVGPLAAVAGAVAEFVGRDLMNSSSQVVVENGGDIFLNASQELNIAVFAGDSPLSYQIALRIKPGDTPLGICTSSGTVGHSISFGKADAVCVKAKSAALADAAATAIGNRVMNKADIKHALESGALIQGVLGILIILEKQMGVIGDMELI</sequence>
<evidence type="ECO:0000313" key="2">
    <source>
        <dbReference type="Proteomes" id="UP000001933"/>
    </source>
</evidence>
<dbReference type="RefSeq" id="WP_011417514.1">
    <property type="nucleotide sequence ID" value="NC_007759.1"/>
</dbReference>
<keyword evidence="2" id="KW-1185">Reference proteome</keyword>